<dbReference type="SUPFAM" id="SSF58038">
    <property type="entry name" value="SNARE fusion complex"/>
    <property type="match status" value="1"/>
</dbReference>
<dbReference type="PIRSF" id="PIRSF028865">
    <property type="entry name" value="Membrin-2"/>
    <property type="match status" value="1"/>
</dbReference>
<evidence type="ECO:0000259" key="17">
    <source>
        <dbReference type="SMART" id="SM00397"/>
    </source>
</evidence>
<dbReference type="SUPFAM" id="SSF47661">
    <property type="entry name" value="t-snare proteins"/>
    <property type="match status" value="1"/>
</dbReference>
<dbReference type="Gene3D" id="1.20.5.110">
    <property type="match status" value="1"/>
</dbReference>
<keyword evidence="7" id="KW-0333">Golgi apparatus</keyword>
<evidence type="ECO:0000313" key="18">
    <source>
        <dbReference type="EMBL" id="ESO07177.1"/>
    </source>
</evidence>
<dbReference type="InterPro" id="IPR027027">
    <property type="entry name" value="GOSR2/Membrin/Bos1"/>
</dbReference>
<dbReference type="SMART" id="SM00397">
    <property type="entry name" value="t_SNARE"/>
    <property type="match status" value="1"/>
</dbReference>
<dbReference type="Pfam" id="PF12352">
    <property type="entry name" value="V-SNARE_C"/>
    <property type="match status" value="1"/>
</dbReference>
<evidence type="ECO:0000256" key="12">
    <source>
        <dbReference type="ARBA" id="ARBA00071612"/>
    </source>
</evidence>
<dbReference type="GO" id="GO:0006896">
    <property type="term" value="P:Golgi to vacuole transport"/>
    <property type="evidence" value="ECO:0000318"/>
    <property type="project" value="GO_Central"/>
</dbReference>
<dbReference type="eggNOG" id="KOG1666">
    <property type="taxonomic scope" value="Eukaryota"/>
</dbReference>
<dbReference type="EMBL" id="AMQM01003572">
    <property type="status" value="NOT_ANNOTATED_CDS"/>
    <property type="molecule type" value="Genomic_DNA"/>
</dbReference>
<evidence type="ECO:0000313" key="19">
    <source>
        <dbReference type="EnsemblMetazoa" id="HelroP76352"/>
    </source>
</evidence>
<evidence type="ECO:0000256" key="5">
    <source>
        <dbReference type="ARBA" id="ARBA00022927"/>
    </source>
</evidence>
<evidence type="ECO:0000256" key="9">
    <source>
        <dbReference type="ARBA" id="ARBA00023136"/>
    </source>
</evidence>
<dbReference type="InterPro" id="IPR010989">
    <property type="entry name" value="SNARE"/>
</dbReference>
<dbReference type="GO" id="GO:0016236">
    <property type="term" value="P:macroautophagy"/>
    <property type="evidence" value="ECO:0000318"/>
    <property type="project" value="GO_Central"/>
</dbReference>
<dbReference type="AlphaFoldDB" id="T1G2I8"/>
<dbReference type="InterPro" id="IPR038407">
    <property type="entry name" value="v-SNARE_N_sf"/>
</dbReference>
<name>T1G2I8_HELRO</name>
<dbReference type="GO" id="GO:0005829">
    <property type="term" value="C:cytosol"/>
    <property type="evidence" value="ECO:0007669"/>
    <property type="project" value="GOC"/>
</dbReference>
<protein>
    <recommendedName>
        <fullName evidence="12">Vesicle transport through interaction with t-SNAREs homolog 1A</fullName>
    </recommendedName>
    <alternativeName>
        <fullName evidence="14">Vesicle transport v-SNARE protein Vti1-like 2</fullName>
    </alternativeName>
    <alternativeName>
        <fullName evidence="13">Vti1-rp2</fullName>
    </alternativeName>
</protein>
<evidence type="ECO:0000256" key="15">
    <source>
        <dbReference type="SAM" id="Coils"/>
    </source>
</evidence>
<feature type="domain" description="T-SNARE coiled-coil homology" evidence="17">
    <location>
        <begin position="123"/>
        <end position="190"/>
    </location>
</feature>
<evidence type="ECO:0000256" key="1">
    <source>
        <dbReference type="ARBA" id="ARBA00004194"/>
    </source>
</evidence>
<keyword evidence="6 16" id="KW-1133">Transmembrane helix</keyword>
<reference evidence="19" key="3">
    <citation type="submission" date="2015-06" db="UniProtKB">
        <authorList>
            <consortium name="EnsemblMetazoa"/>
        </authorList>
    </citation>
    <scope>IDENTIFICATION</scope>
</reference>
<dbReference type="EMBL" id="KB096222">
    <property type="protein sequence ID" value="ESO07177.1"/>
    <property type="molecule type" value="Genomic_DNA"/>
</dbReference>
<dbReference type="InterPro" id="IPR007705">
    <property type="entry name" value="Vesicle_trsprt_v-SNARE_N"/>
</dbReference>
<evidence type="ECO:0000256" key="8">
    <source>
        <dbReference type="ARBA" id="ARBA00023054"/>
    </source>
</evidence>
<dbReference type="GO" id="GO:0042147">
    <property type="term" value="P:retrograde transport, endosome to Golgi"/>
    <property type="evidence" value="ECO:0000318"/>
    <property type="project" value="GO_Central"/>
</dbReference>
<dbReference type="GO" id="GO:0031201">
    <property type="term" value="C:SNARE complex"/>
    <property type="evidence" value="ECO:0000318"/>
    <property type="project" value="GO_Central"/>
</dbReference>
<feature type="coiled-coil region" evidence="15">
    <location>
        <begin position="37"/>
        <end position="90"/>
    </location>
</feature>
<keyword evidence="5" id="KW-0653">Protein transport</keyword>
<dbReference type="FunFam" id="1.20.58.400:FF:000001">
    <property type="entry name" value="Vesicle transport through interaction with t-SNAREs homolog 1A"/>
    <property type="match status" value="1"/>
</dbReference>
<dbReference type="Proteomes" id="UP000015101">
    <property type="component" value="Unassembled WGS sequence"/>
</dbReference>
<accession>T1G2I8</accession>
<dbReference type="GeneID" id="20215286"/>
<dbReference type="PANTHER" id="PTHR21230:SF26">
    <property type="entry name" value="VESICLE TRANSPORT THROUGH INTERACTION WITH T-SNARES HOMOLOG 1A"/>
    <property type="match status" value="1"/>
</dbReference>
<dbReference type="CDD" id="cd15891">
    <property type="entry name" value="SNARE_Vti1a"/>
    <property type="match status" value="1"/>
</dbReference>
<dbReference type="InParanoid" id="T1G2I8"/>
<dbReference type="GO" id="GO:0031902">
    <property type="term" value="C:late endosome membrane"/>
    <property type="evidence" value="ECO:0000318"/>
    <property type="project" value="GO_Central"/>
</dbReference>
<comment type="subunit">
    <text evidence="11">Interacts with distinct SNARE complexes that contain either STX5 or STX6. Interacts with NAPA and, to a lesser extent, with NAPG. Identified in a complex containing STX6, STX12, VAMP4 and VTI1A.</text>
</comment>
<dbReference type="GO" id="GO:0006891">
    <property type="term" value="P:intra-Golgi vesicle-mediated transport"/>
    <property type="evidence" value="ECO:0000318"/>
    <property type="project" value="GO_Central"/>
</dbReference>
<comment type="subcellular location">
    <subcellularLocation>
        <location evidence="10">Endomembrane system</location>
        <topology evidence="10">Single-pass type IV membrane protein</topology>
    </subcellularLocation>
    <subcellularLocation>
        <location evidence="1">Golgi apparatus membrane</location>
        <topology evidence="1">Single-pass membrane protein</topology>
    </subcellularLocation>
</comment>
<keyword evidence="3" id="KW-0813">Transport</keyword>
<evidence type="ECO:0000256" key="6">
    <source>
        <dbReference type="ARBA" id="ARBA00022989"/>
    </source>
</evidence>
<evidence type="ECO:0000256" key="13">
    <source>
        <dbReference type="ARBA" id="ARBA00081711"/>
    </source>
</evidence>
<comment type="similarity">
    <text evidence="2">Belongs to the VTI1 family.</text>
</comment>
<dbReference type="Gene3D" id="1.20.58.400">
    <property type="entry name" value="t-snare proteins"/>
    <property type="match status" value="1"/>
</dbReference>
<dbReference type="EnsemblMetazoa" id="HelroT76352">
    <property type="protein sequence ID" value="HelroP76352"/>
    <property type="gene ID" value="HelroG76352"/>
</dbReference>
<evidence type="ECO:0000256" key="14">
    <source>
        <dbReference type="ARBA" id="ARBA00082368"/>
    </source>
</evidence>
<evidence type="ECO:0000256" key="10">
    <source>
        <dbReference type="ARBA" id="ARBA00046280"/>
    </source>
</evidence>
<dbReference type="OMA" id="MEYEAND"/>
<evidence type="ECO:0000313" key="20">
    <source>
        <dbReference type="Proteomes" id="UP000015101"/>
    </source>
</evidence>
<dbReference type="PANTHER" id="PTHR21230">
    <property type="entry name" value="VESICLE TRANSPORT V-SNARE PROTEIN VTI1-RELATED"/>
    <property type="match status" value="1"/>
</dbReference>
<dbReference type="STRING" id="6412.T1G2I8"/>
<dbReference type="InterPro" id="IPR000727">
    <property type="entry name" value="T_SNARE_dom"/>
</dbReference>
<dbReference type="KEGG" id="hro:HELRODRAFT_76352"/>
<evidence type="ECO:0000256" key="11">
    <source>
        <dbReference type="ARBA" id="ARBA00065755"/>
    </source>
</evidence>
<keyword evidence="8 15" id="KW-0175">Coiled coil</keyword>
<reference evidence="20" key="1">
    <citation type="submission" date="2012-12" db="EMBL/GenBank/DDBJ databases">
        <authorList>
            <person name="Hellsten U."/>
            <person name="Grimwood J."/>
            <person name="Chapman J.A."/>
            <person name="Shapiro H."/>
            <person name="Aerts A."/>
            <person name="Otillar R.P."/>
            <person name="Terry A.Y."/>
            <person name="Boore J.L."/>
            <person name="Simakov O."/>
            <person name="Marletaz F."/>
            <person name="Cho S.-J."/>
            <person name="Edsinger-Gonzales E."/>
            <person name="Havlak P."/>
            <person name="Kuo D.-H."/>
            <person name="Larsson T."/>
            <person name="Lv J."/>
            <person name="Arendt D."/>
            <person name="Savage R."/>
            <person name="Osoegawa K."/>
            <person name="de Jong P."/>
            <person name="Lindberg D.R."/>
            <person name="Seaver E.C."/>
            <person name="Weisblat D.A."/>
            <person name="Putnam N.H."/>
            <person name="Grigoriev I.V."/>
            <person name="Rokhsar D.S."/>
        </authorList>
    </citation>
    <scope>NUCLEOTIDE SEQUENCE</scope>
</reference>
<dbReference type="GO" id="GO:0005789">
    <property type="term" value="C:endoplasmic reticulum membrane"/>
    <property type="evidence" value="ECO:0000318"/>
    <property type="project" value="GO_Central"/>
</dbReference>
<feature type="transmembrane region" description="Helical" evidence="16">
    <location>
        <begin position="199"/>
        <end position="220"/>
    </location>
</feature>
<proteinExistence type="inferred from homology"/>
<keyword evidence="4 16" id="KW-0812">Transmembrane</keyword>
<dbReference type="GO" id="GO:0005794">
    <property type="term" value="C:Golgi apparatus"/>
    <property type="evidence" value="ECO:0000318"/>
    <property type="project" value="GO_Central"/>
</dbReference>
<keyword evidence="9 16" id="KW-0472">Membrane</keyword>
<keyword evidence="20" id="KW-1185">Reference proteome</keyword>
<evidence type="ECO:0000256" key="16">
    <source>
        <dbReference type="SAM" id="Phobius"/>
    </source>
</evidence>
<evidence type="ECO:0000256" key="3">
    <source>
        <dbReference type="ARBA" id="ARBA00022448"/>
    </source>
</evidence>
<sequence length="223" mass="26176">MADTVNLIETYEQQFSLVTAEIISETNKLNRLTGHEKQQATAKVERLIQEANELLEQLELEVRGITQKERDKYQTRLKSYEVELIKLEKDFKKSRVAMSYNSQLRDELFGNDDAQSVEDMRTRLLDNNEKLEKTTQRLDDGYKICLETEQIGAQILDDLNLQRSTIQKAKDRLYQTNEELGRSSRVLTSMMKRTIQNRVLLIAMGLIMFFIICITLYFIFRPH</sequence>
<evidence type="ECO:0000256" key="4">
    <source>
        <dbReference type="ARBA" id="ARBA00022692"/>
    </source>
</evidence>
<evidence type="ECO:0000256" key="7">
    <source>
        <dbReference type="ARBA" id="ARBA00023034"/>
    </source>
</evidence>
<dbReference type="RefSeq" id="XP_009014555.1">
    <property type="nucleotide sequence ID" value="XM_009016307.1"/>
</dbReference>
<dbReference type="GO" id="GO:0005484">
    <property type="term" value="F:SNAP receptor activity"/>
    <property type="evidence" value="ECO:0000318"/>
    <property type="project" value="GO_Central"/>
</dbReference>
<reference evidence="18 20" key="2">
    <citation type="journal article" date="2013" name="Nature">
        <title>Insights into bilaterian evolution from three spiralian genomes.</title>
        <authorList>
            <person name="Simakov O."/>
            <person name="Marletaz F."/>
            <person name="Cho S.J."/>
            <person name="Edsinger-Gonzales E."/>
            <person name="Havlak P."/>
            <person name="Hellsten U."/>
            <person name="Kuo D.H."/>
            <person name="Larsson T."/>
            <person name="Lv J."/>
            <person name="Arendt D."/>
            <person name="Savage R."/>
            <person name="Osoegawa K."/>
            <person name="de Jong P."/>
            <person name="Grimwood J."/>
            <person name="Chapman J.A."/>
            <person name="Shapiro H."/>
            <person name="Aerts A."/>
            <person name="Otillar R.P."/>
            <person name="Terry A.Y."/>
            <person name="Boore J.L."/>
            <person name="Grigoriev I.V."/>
            <person name="Lindberg D.R."/>
            <person name="Seaver E.C."/>
            <person name="Weisblat D.A."/>
            <person name="Putnam N.H."/>
            <person name="Rokhsar D.S."/>
        </authorList>
    </citation>
    <scope>NUCLEOTIDE SEQUENCE</scope>
</reference>
<dbReference type="CTD" id="20215286"/>
<dbReference type="FunCoup" id="T1G2I8">
    <property type="interactions" value="1608"/>
</dbReference>
<dbReference type="GO" id="GO:0000149">
    <property type="term" value="F:SNARE binding"/>
    <property type="evidence" value="ECO:0000318"/>
    <property type="project" value="GO_Central"/>
</dbReference>
<dbReference type="GO" id="GO:0006886">
    <property type="term" value="P:intracellular protein transport"/>
    <property type="evidence" value="ECO:0007669"/>
    <property type="project" value="InterPro"/>
</dbReference>
<evidence type="ECO:0000256" key="2">
    <source>
        <dbReference type="ARBA" id="ARBA00006108"/>
    </source>
</evidence>
<gene>
    <name evidence="19" type="primary">20215286</name>
    <name evidence="18" type="ORF">HELRODRAFT_76352</name>
</gene>
<organism evidence="19 20">
    <name type="scientific">Helobdella robusta</name>
    <name type="common">Californian leech</name>
    <dbReference type="NCBI Taxonomy" id="6412"/>
    <lineage>
        <taxon>Eukaryota</taxon>
        <taxon>Metazoa</taxon>
        <taxon>Spiralia</taxon>
        <taxon>Lophotrochozoa</taxon>
        <taxon>Annelida</taxon>
        <taxon>Clitellata</taxon>
        <taxon>Hirudinea</taxon>
        <taxon>Rhynchobdellida</taxon>
        <taxon>Glossiphoniidae</taxon>
        <taxon>Helobdella</taxon>
    </lineage>
</organism>
<dbReference type="FunFam" id="1.20.5.110:FF:000078">
    <property type="entry name" value="Vesicle transport through interaction with t-SNAREs 1A"/>
    <property type="match status" value="1"/>
</dbReference>
<dbReference type="OrthoDB" id="430637at2759"/>
<dbReference type="GO" id="GO:0048280">
    <property type="term" value="P:vesicle fusion with Golgi apparatus"/>
    <property type="evidence" value="ECO:0000318"/>
    <property type="project" value="GO_Central"/>
</dbReference>
<dbReference type="Pfam" id="PF05008">
    <property type="entry name" value="V-SNARE"/>
    <property type="match status" value="1"/>
</dbReference>
<dbReference type="GO" id="GO:0012507">
    <property type="term" value="C:ER to Golgi transport vesicle membrane"/>
    <property type="evidence" value="ECO:0000318"/>
    <property type="project" value="GO_Central"/>
</dbReference>
<dbReference type="GO" id="GO:0000139">
    <property type="term" value="C:Golgi membrane"/>
    <property type="evidence" value="ECO:0007669"/>
    <property type="project" value="UniProtKB-SubCell"/>
</dbReference>
<dbReference type="HOGENOM" id="CLU_075474_1_0_1"/>